<sequence>MTTTPTTTSPPAVRVILTLTGPGLFSMRVESCRSTWDGEFDMTREQLLAIAGLAGTALYHEHTGICPPGWTRVCPPLEVLLPPELAPADADRLDQEIRESIAAGFDAAAGRQ</sequence>
<evidence type="ECO:0000313" key="1">
    <source>
        <dbReference type="EMBL" id="QEZ46005.1"/>
    </source>
</evidence>
<evidence type="ECO:0000313" key="2">
    <source>
        <dbReference type="Proteomes" id="UP000325743"/>
    </source>
</evidence>
<protein>
    <submittedName>
        <fullName evidence="1">Uncharacterized protein</fullName>
    </submittedName>
</protein>
<dbReference type="RefSeq" id="WP_151071359.1">
    <property type="nucleotide sequence ID" value="NZ_CP032519.1"/>
</dbReference>
<dbReference type="Proteomes" id="UP000325743">
    <property type="component" value="Chromosome 2"/>
</dbReference>
<accession>A0A5P3VJA9</accession>
<proteinExistence type="predicted"/>
<name>A0A5P3VJA9_9BURK</name>
<reference evidence="1 2" key="1">
    <citation type="submission" date="2018-09" db="EMBL/GenBank/DDBJ databases">
        <title>Complete genome sequence of Cupriavidus oxalaticus T2, a bacterium capable of phenol tolerance and degradation.</title>
        <authorList>
            <person name="Yan J."/>
        </authorList>
    </citation>
    <scope>NUCLEOTIDE SEQUENCE [LARGE SCALE GENOMIC DNA]</scope>
    <source>
        <strain evidence="1 2">T2</strain>
    </source>
</reference>
<dbReference type="AlphaFoldDB" id="A0A5P3VJA9"/>
<organism evidence="1 2">
    <name type="scientific">Cupriavidus oxalaticus</name>
    <dbReference type="NCBI Taxonomy" id="96344"/>
    <lineage>
        <taxon>Bacteria</taxon>
        <taxon>Pseudomonadati</taxon>
        <taxon>Pseudomonadota</taxon>
        <taxon>Betaproteobacteria</taxon>
        <taxon>Burkholderiales</taxon>
        <taxon>Burkholderiaceae</taxon>
        <taxon>Cupriavidus</taxon>
    </lineage>
</organism>
<dbReference type="EMBL" id="CP032519">
    <property type="protein sequence ID" value="QEZ46005.1"/>
    <property type="molecule type" value="Genomic_DNA"/>
</dbReference>
<gene>
    <name evidence="1" type="ORF">D2917_17050</name>
</gene>